<keyword evidence="9" id="KW-1185">Reference proteome</keyword>
<dbReference type="InterPro" id="IPR051820">
    <property type="entry name" value="FAD-binding_MO"/>
</dbReference>
<evidence type="ECO:0000256" key="1">
    <source>
        <dbReference type="ARBA" id="ARBA00001974"/>
    </source>
</evidence>
<evidence type="ECO:0000256" key="7">
    <source>
        <dbReference type="ARBA" id="ARBA00023033"/>
    </source>
</evidence>
<organism evidence="8 9">
    <name type="scientific">Luteipulveratus halotolerans</name>
    <dbReference type="NCBI Taxonomy" id="1631356"/>
    <lineage>
        <taxon>Bacteria</taxon>
        <taxon>Bacillati</taxon>
        <taxon>Actinomycetota</taxon>
        <taxon>Actinomycetes</taxon>
        <taxon>Micrococcales</taxon>
        <taxon>Dermacoccaceae</taxon>
        <taxon>Luteipulveratus</taxon>
    </lineage>
</organism>
<keyword evidence="3" id="KW-0285">Flavoprotein</keyword>
<dbReference type="InterPro" id="IPR036188">
    <property type="entry name" value="FAD/NAD-bd_sf"/>
</dbReference>
<proteinExistence type="inferred from homology"/>
<comment type="cofactor">
    <cofactor evidence="1">
        <name>FAD</name>
        <dbReference type="ChEBI" id="CHEBI:57692"/>
    </cofactor>
</comment>
<dbReference type="SUPFAM" id="SSF51905">
    <property type="entry name" value="FAD/NAD(P)-binding domain"/>
    <property type="match status" value="1"/>
</dbReference>
<evidence type="ECO:0000256" key="5">
    <source>
        <dbReference type="ARBA" id="ARBA00022857"/>
    </source>
</evidence>
<keyword evidence="6" id="KW-0560">Oxidoreductase</keyword>
<gene>
    <name evidence="8" type="ORF">VV01_17730</name>
</gene>
<comment type="similarity">
    <text evidence="2">Belongs to the FAD-binding monooxygenase family.</text>
</comment>
<dbReference type="FunFam" id="3.50.50.60:FF:000228">
    <property type="entry name" value="FAD-containing monooxygenase EthA"/>
    <property type="match status" value="1"/>
</dbReference>
<keyword evidence="7 8" id="KW-0503">Monooxygenase</keyword>
<comment type="caution">
    <text evidence="8">The sequence shown here is derived from an EMBL/GenBank/DDBJ whole genome shotgun (WGS) entry which is preliminary data.</text>
</comment>
<keyword evidence="4" id="KW-0274">FAD</keyword>
<dbReference type="Gene3D" id="3.50.50.60">
    <property type="entry name" value="FAD/NAD(P)-binding domain"/>
    <property type="match status" value="1"/>
</dbReference>
<keyword evidence="5" id="KW-0521">NADP</keyword>
<dbReference type="OrthoDB" id="5168853at2"/>
<accession>A0A0L6CLC4</accession>
<evidence type="ECO:0000313" key="8">
    <source>
        <dbReference type="EMBL" id="KNX38567.1"/>
    </source>
</evidence>
<evidence type="ECO:0000256" key="4">
    <source>
        <dbReference type="ARBA" id="ARBA00022827"/>
    </source>
</evidence>
<evidence type="ECO:0000256" key="2">
    <source>
        <dbReference type="ARBA" id="ARBA00010139"/>
    </source>
</evidence>
<evidence type="ECO:0000313" key="9">
    <source>
        <dbReference type="Proteomes" id="UP000037397"/>
    </source>
</evidence>
<evidence type="ECO:0000256" key="3">
    <source>
        <dbReference type="ARBA" id="ARBA00022630"/>
    </source>
</evidence>
<dbReference type="PATRIC" id="fig|1631356.3.peg.3532"/>
<dbReference type="STRING" id="1631356.VV01_17730"/>
<dbReference type="RefSeq" id="WP_050671042.1">
    <property type="nucleotide sequence ID" value="NZ_LAIR01000002.1"/>
</dbReference>
<dbReference type="EMBL" id="LAIR01000002">
    <property type="protein sequence ID" value="KNX38567.1"/>
    <property type="molecule type" value="Genomic_DNA"/>
</dbReference>
<evidence type="ECO:0000256" key="6">
    <source>
        <dbReference type="ARBA" id="ARBA00023002"/>
    </source>
</evidence>
<name>A0A0L6CLC4_9MICO</name>
<dbReference type="PANTHER" id="PTHR43872">
    <property type="entry name" value="MONOOXYGENASE, PUTATIVE (AFU_ORTHOLOGUE AFUA_8G02570)-RELATED"/>
    <property type="match status" value="1"/>
</dbReference>
<dbReference type="PANTHER" id="PTHR43872:SF1">
    <property type="entry name" value="MONOOXYGENASE, PUTATIVE (AFU_ORTHOLOGUE AFUA_8G02570)-RELATED"/>
    <property type="match status" value="1"/>
</dbReference>
<protein>
    <submittedName>
        <fullName evidence="8">FAD-containing monooxygenase EthA</fullName>
    </submittedName>
</protein>
<dbReference type="Proteomes" id="UP000037397">
    <property type="component" value="Unassembled WGS sequence"/>
</dbReference>
<dbReference type="AlphaFoldDB" id="A0A0L6CLC4"/>
<dbReference type="Pfam" id="PF13738">
    <property type="entry name" value="Pyr_redox_3"/>
    <property type="match status" value="1"/>
</dbReference>
<reference evidence="9" key="1">
    <citation type="submission" date="2015-03" db="EMBL/GenBank/DDBJ databases">
        <title>Luteipulveratus halotolerans sp. nov., a novel actinobacterium (Dermacoccaceae) from Sarawak, Malaysia.</title>
        <authorList>
            <person name="Juboi H."/>
            <person name="Basik A."/>
            <person name="Shamsul S.S."/>
            <person name="Arnold P."/>
            <person name="Schmitt E.K."/>
            <person name="Sanglier J.-J."/>
            <person name="Yeo T."/>
        </authorList>
    </citation>
    <scope>NUCLEOTIDE SEQUENCE [LARGE SCALE GENOMIC DNA]</scope>
    <source>
        <strain evidence="9">C296001</strain>
    </source>
</reference>
<sequence length="497" mass="54551">MHSEHYDVVIIGAGLSGIGAAYRLQTECPGLSYAVLEARASMGGTWDLFSYPGLRSDSDMFTLSFPFEPWRGEKSIADGADILQYIKDTASKYGIDERIRNSTKVTHGSWSSDDATWTLDLDTADGPQQVTARFVYAAAGYYSYDAPHSPEFAGRESFTGQVVHPQFWPDDLDVKGKRVTVIGSGATAVTLVPALVDQGAAHVTMLQRTPTYILPLPAKDPLADLVRRLPDAQRAHTVNRWSNAIKTLGFYQFSRRMPRTATKVLTSGPRMAMKGSPAYDAKHFQPPYKPWDQRVCIIPDADLFQALRGGGASIVTDTIEEFVPEGIRTSSGEVVESDVIVTATGLSMQMAGGVTLDIDGEKVDYPDHYVYRGCMLEGVPNLAMAIGYTNASWTLRADLSARFFCAFVNQVTTRGFAFAFPKVSGRLSPQPVLDLTSGYVQRAMARFPKAGDRAPWRVRQNFLADSYEMRRAKPTDDMRFVRHGEPIRPGAGTVGAA</sequence>
<dbReference type="GO" id="GO:0004497">
    <property type="term" value="F:monooxygenase activity"/>
    <property type="evidence" value="ECO:0007669"/>
    <property type="project" value="UniProtKB-KW"/>
</dbReference>